<organism evidence="2">
    <name type="scientific">Medicago truncatula</name>
    <name type="common">Barrel medic</name>
    <name type="synonym">Medicago tribuloides</name>
    <dbReference type="NCBI Taxonomy" id="3880"/>
    <lineage>
        <taxon>Eukaryota</taxon>
        <taxon>Viridiplantae</taxon>
        <taxon>Streptophyta</taxon>
        <taxon>Embryophyta</taxon>
        <taxon>Tracheophyta</taxon>
        <taxon>Spermatophyta</taxon>
        <taxon>Magnoliopsida</taxon>
        <taxon>eudicotyledons</taxon>
        <taxon>Gunneridae</taxon>
        <taxon>Pentapetalae</taxon>
        <taxon>rosids</taxon>
        <taxon>fabids</taxon>
        <taxon>Fabales</taxon>
        <taxon>Fabaceae</taxon>
        <taxon>Papilionoideae</taxon>
        <taxon>50 kb inversion clade</taxon>
        <taxon>NPAAA clade</taxon>
        <taxon>Hologalegina</taxon>
        <taxon>IRL clade</taxon>
        <taxon>Trifolieae</taxon>
        <taxon>Medicago</taxon>
    </lineage>
</organism>
<feature type="chain" id="PRO_5017421923" description="Transmembrane protein" evidence="1">
    <location>
        <begin position="25"/>
        <end position="56"/>
    </location>
</feature>
<gene>
    <name evidence="2" type="ORF">MtrunA17_Chr1g0148471</name>
</gene>
<dbReference type="EMBL" id="PSQE01000001">
    <property type="protein sequence ID" value="RHN76860.1"/>
    <property type="molecule type" value="Genomic_DNA"/>
</dbReference>
<keyword evidence="1" id="KW-0732">Signal</keyword>
<evidence type="ECO:0008006" key="3">
    <source>
        <dbReference type="Google" id="ProtNLM"/>
    </source>
</evidence>
<feature type="signal peptide" evidence="1">
    <location>
        <begin position="1"/>
        <end position="24"/>
    </location>
</feature>
<name>A0A396JF99_MEDTR</name>
<reference evidence="2" key="1">
    <citation type="journal article" date="2018" name="Nat. Plants">
        <title>Whole-genome landscape of Medicago truncatula symbiotic genes.</title>
        <authorList>
            <person name="Pecrix Y."/>
            <person name="Gamas P."/>
            <person name="Carrere S."/>
        </authorList>
    </citation>
    <scope>NUCLEOTIDE SEQUENCE</scope>
    <source>
        <tissue evidence="2">Leaves</tissue>
    </source>
</reference>
<protein>
    <recommendedName>
        <fullName evidence="3">Transmembrane protein</fullName>
    </recommendedName>
</protein>
<proteinExistence type="predicted"/>
<dbReference type="Proteomes" id="UP000265566">
    <property type="component" value="Chromosome 1"/>
</dbReference>
<comment type="caution">
    <text evidence="2">The sequence shown here is derived from an EMBL/GenBank/DDBJ whole genome shotgun (WGS) entry which is preliminary data.</text>
</comment>
<sequence>MNCSIWLSSIVLDFLIATILLSSSSPLKTVPKPPLPMIKLSSKLLVAFLSSFSLKM</sequence>
<evidence type="ECO:0000313" key="2">
    <source>
        <dbReference type="EMBL" id="RHN76860.1"/>
    </source>
</evidence>
<dbReference type="Gramene" id="rna243">
    <property type="protein sequence ID" value="RHN76860.1"/>
    <property type="gene ID" value="gene243"/>
</dbReference>
<accession>A0A396JF99</accession>
<evidence type="ECO:0000256" key="1">
    <source>
        <dbReference type="SAM" id="SignalP"/>
    </source>
</evidence>
<dbReference type="AlphaFoldDB" id="A0A396JF99"/>